<dbReference type="RefSeq" id="WP_231603079.1">
    <property type="nucleotide sequence ID" value="NZ_SJPM01000006.1"/>
</dbReference>
<keyword evidence="4" id="KW-1185">Reference proteome</keyword>
<organism evidence="3 4">
    <name type="scientific">Neorhodopirellula pilleata</name>
    <dbReference type="NCBI Taxonomy" id="2714738"/>
    <lineage>
        <taxon>Bacteria</taxon>
        <taxon>Pseudomonadati</taxon>
        <taxon>Planctomycetota</taxon>
        <taxon>Planctomycetia</taxon>
        <taxon>Pirellulales</taxon>
        <taxon>Pirellulaceae</taxon>
        <taxon>Neorhodopirellula</taxon>
    </lineage>
</organism>
<feature type="chain" id="PRO_5023138495" evidence="2">
    <location>
        <begin position="27"/>
        <end position="1110"/>
    </location>
</feature>
<comment type="caution">
    <text evidence="3">The sequence shown here is derived from an EMBL/GenBank/DDBJ whole genome shotgun (WGS) entry which is preliminary data.</text>
</comment>
<feature type="repeat" description="TPR" evidence="1">
    <location>
        <begin position="161"/>
        <end position="194"/>
    </location>
</feature>
<feature type="signal peptide" evidence="2">
    <location>
        <begin position="1"/>
        <end position="26"/>
    </location>
</feature>
<protein>
    <submittedName>
        <fullName evidence="3">Tol-pal system protein YbgF</fullName>
    </submittedName>
</protein>
<feature type="repeat" description="TPR" evidence="1">
    <location>
        <begin position="550"/>
        <end position="583"/>
    </location>
</feature>
<dbReference type="Pfam" id="PF13432">
    <property type="entry name" value="TPR_16"/>
    <property type="match status" value="5"/>
</dbReference>
<sequence precursor="true">MPRIPLSRFRLVMFALVLSASAPNWGHRVNAQEAQADPAAMSIYADAANFQTNGAIDLAITQWKDFLQKYPQHELAPKAAHYLGVCYMQSDPPQLIEAARSFGVALQDQKYELREESLANRGWCFYAAAIAGDQVDKGLLQESLTAYDQLLKENPKTRYQDRAYFYSGESAYSLGKPKQAIESYSRLLQLEEAKDSGLRCDALYARGVAQEEIQDAAGATQSYQQLLQECSDTDLVVDVLLRLGDLQVGGGDYDTAASNFEKVITDKTGLATPDDQAYAMFRQAYAYVRLKKPEEAARRYETLIETFPKSDYASAALLAAAQTRYQAGDIEAAATSFRQVLAGDDPVAATEAAHWLARIELSAANAAAEGSTERTQAAQAAYDIVSRRTEIGVQGEYALNLGLDAAEALSFMKDRLPEALSKFEEFANKAPTSPLAPRALYNAAFTALSLSDHDKAIRLANEFEQRYASSELLPDTQFISAEANLMAGNATEAAKQYNALIDNSNYAGNPQRATWILRAVTAMTSAKQPQAAITLVEKNLDALTTGRQKAEALLISGQAHMQMGNASQAAENFKASREADPTWSRSDEAFLLAGQAQMTAGNPDVALGIWKQLVEESPQTRVADQARYKIGQAASAAGDFAEAISQFDPILESKRDPALIPFARYGKGWAQMQAEQYEAAAESLGQVISNFPEHPILDDALLARGIAFRNLKQYGQAKEDLTGFLQTNPEGIHRGHGLYELSLVEQSLGNAKAAADQLMTLTKNVPDYPGMDKVIYELGWSLREAGDDAAAIEQFELLMQRYPDNALLGEAAYFVGQNYYGEEKWELAANAFATAAAKADDPDLLEKSLYRLGWSQFKAGKFAEAEATFVRQFREAAGGKLYLDAMMMVGESRFKQDRFEEALRAYGKAREKIEADGDDAKTIRDPAERQVRELTLLHGGQSAAQIKDWDQAINWYDALRERFPATTYLPQVFYETGFAHQQAGNDDQAIRLYSQVADNYRNELAARARFMMGEIYFAQKEFSKAIPEFQRVMFGFGAEKAPPEIQNWQAKSGFEAGRCAELLVDAAQTESAKEKARGYARNFYGYVIEKHPNHELAAKAQERLRSLPAN</sequence>
<keyword evidence="2" id="KW-0732">Signal</keyword>
<gene>
    <name evidence="3" type="ORF">Pla100_30950</name>
</gene>
<dbReference type="Pfam" id="PF13174">
    <property type="entry name" value="TPR_6"/>
    <property type="match status" value="4"/>
</dbReference>
<dbReference type="InterPro" id="IPR011990">
    <property type="entry name" value="TPR-like_helical_dom_sf"/>
</dbReference>
<evidence type="ECO:0000256" key="2">
    <source>
        <dbReference type="SAM" id="SignalP"/>
    </source>
</evidence>
<evidence type="ECO:0000313" key="3">
    <source>
        <dbReference type="EMBL" id="TWT95454.1"/>
    </source>
</evidence>
<reference evidence="3 4" key="1">
    <citation type="submission" date="2019-02" db="EMBL/GenBank/DDBJ databases">
        <title>Deep-cultivation of Planctomycetes and their phenomic and genomic characterization uncovers novel biology.</title>
        <authorList>
            <person name="Wiegand S."/>
            <person name="Jogler M."/>
            <person name="Boedeker C."/>
            <person name="Pinto D."/>
            <person name="Vollmers J."/>
            <person name="Rivas-Marin E."/>
            <person name="Kohn T."/>
            <person name="Peeters S.H."/>
            <person name="Heuer A."/>
            <person name="Rast P."/>
            <person name="Oberbeckmann S."/>
            <person name="Bunk B."/>
            <person name="Jeske O."/>
            <person name="Meyerdierks A."/>
            <person name="Storesund J.E."/>
            <person name="Kallscheuer N."/>
            <person name="Luecker S."/>
            <person name="Lage O.M."/>
            <person name="Pohl T."/>
            <person name="Merkel B.J."/>
            <person name="Hornburger P."/>
            <person name="Mueller R.-W."/>
            <person name="Bruemmer F."/>
            <person name="Labrenz M."/>
            <person name="Spormann A.M."/>
            <person name="Op Den Camp H."/>
            <person name="Overmann J."/>
            <person name="Amann R."/>
            <person name="Jetten M.S.M."/>
            <person name="Mascher T."/>
            <person name="Medema M.H."/>
            <person name="Devos D.P."/>
            <person name="Kaster A.-K."/>
            <person name="Ovreas L."/>
            <person name="Rohde M."/>
            <person name="Galperin M.Y."/>
            <person name="Jogler C."/>
        </authorList>
    </citation>
    <scope>NUCLEOTIDE SEQUENCE [LARGE SCALE GENOMIC DNA]</scope>
    <source>
        <strain evidence="3 4">Pla100</strain>
    </source>
</reference>
<proteinExistence type="predicted"/>
<dbReference type="AlphaFoldDB" id="A0A5C6A6C9"/>
<keyword evidence="1" id="KW-0802">TPR repeat</keyword>
<evidence type="ECO:0000256" key="1">
    <source>
        <dbReference type="PROSITE-ProRule" id="PRU00339"/>
    </source>
</evidence>
<dbReference type="PROSITE" id="PS50005">
    <property type="entry name" value="TPR"/>
    <property type="match status" value="2"/>
</dbReference>
<dbReference type="Proteomes" id="UP000316213">
    <property type="component" value="Unassembled WGS sequence"/>
</dbReference>
<name>A0A5C6A6C9_9BACT</name>
<dbReference type="SUPFAM" id="SSF48452">
    <property type="entry name" value="TPR-like"/>
    <property type="match status" value="7"/>
</dbReference>
<dbReference type="InterPro" id="IPR019734">
    <property type="entry name" value="TPR_rpt"/>
</dbReference>
<evidence type="ECO:0000313" key="4">
    <source>
        <dbReference type="Proteomes" id="UP000316213"/>
    </source>
</evidence>
<dbReference type="EMBL" id="SJPM01000006">
    <property type="protein sequence ID" value="TWT95454.1"/>
    <property type="molecule type" value="Genomic_DNA"/>
</dbReference>
<dbReference type="PANTHER" id="PTHR37423">
    <property type="entry name" value="SOLUBLE LYTIC MUREIN TRANSGLYCOSYLASE-RELATED"/>
    <property type="match status" value="1"/>
</dbReference>
<dbReference type="SMART" id="SM00028">
    <property type="entry name" value="TPR"/>
    <property type="match status" value="17"/>
</dbReference>
<dbReference type="Gene3D" id="1.25.40.10">
    <property type="entry name" value="Tetratricopeptide repeat domain"/>
    <property type="match status" value="10"/>
</dbReference>
<dbReference type="PANTHER" id="PTHR37423:SF6">
    <property type="entry name" value="CELL DIVISION COORDINATOR CPOB"/>
    <property type="match status" value="1"/>
</dbReference>
<accession>A0A5C6A6C9</accession>